<dbReference type="Gene3D" id="3.90.550.10">
    <property type="entry name" value="Spore Coat Polysaccharide Biosynthesis Protein SpsA, Chain A"/>
    <property type="match status" value="1"/>
</dbReference>
<dbReference type="InterPro" id="IPR029044">
    <property type="entry name" value="Nucleotide-diphossugar_trans"/>
</dbReference>
<dbReference type="Pfam" id="PF09837">
    <property type="entry name" value="DUF2064"/>
    <property type="match status" value="1"/>
</dbReference>
<dbReference type="Proteomes" id="UP001529085">
    <property type="component" value="Unassembled WGS sequence"/>
</dbReference>
<reference evidence="1 2" key="1">
    <citation type="submission" date="2023-03" db="EMBL/GenBank/DDBJ databases">
        <title>Strain YYF002 represents a novel species in the genus Winogradskyella isolated from seawater.</title>
        <authorList>
            <person name="Fu Z.-Y."/>
        </authorList>
    </citation>
    <scope>NUCLEOTIDE SEQUENCE [LARGE SCALE GENOMIC DNA]</scope>
    <source>
        <strain evidence="1 2">YYF002</strain>
    </source>
</reference>
<dbReference type="PANTHER" id="PTHR36529">
    <property type="entry name" value="SLL1095 PROTEIN"/>
    <property type="match status" value="1"/>
</dbReference>
<proteinExistence type="predicted"/>
<evidence type="ECO:0000313" key="2">
    <source>
        <dbReference type="Proteomes" id="UP001529085"/>
    </source>
</evidence>
<name>A0ABT6FYK7_9FLAO</name>
<dbReference type="PANTHER" id="PTHR36529:SF1">
    <property type="entry name" value="GLYCOSYLTRANSFERASE"/>
    <property type="match status" value="1"/>
</dbReference>
<protein>
    <submittedName>
        <fullName evidence="1">TIGR04282 family arsenosugar biosynthesis glycosyltransferase</fullName>
    </submittedName>
</protein>
<accession>A0ABT6FYK7</accession>
<evidence type="ECO:0000313" key="1">
    <source>
        <dbReference type="EMBL" id="MDG4714856.1"/>
    </source>
</evidence>
<gene>
    <name evidence="1" type="ORF">P7122_03155</name>
</gene>
<dbReference type="InterPro" id="IPR018641">
    <property type="entry name" value="Trfase_1_rSAM/seldom-assoc"/>
</dbReference>
<keyword evidence="2" id="KW-1185">Reference proteome</keyword>
<dbReference type="RefSeq" id="WP_278004316.1">
    <property type="nucleotide sequence ID" value="NZ_JARSBN010000001.1"/>
</dbReference>
<organism evidence="1 2">
    <name type="scientific">Winogradskyella marincola</name>
    <dbReference type="NCBI Taxonomy" id="3037795"/>
    <lineage>
        <taxon>Bacteria</taxon>
        <taxon>Pseudomonadati</taxon>
        <taxon>Bacteroidota</taxon>
        <taxon>Flavobacteriia</taxon>
        <taxon>Flavobacteriales</taxon>
        <taxon>Flavobacteriaceae</taxon>
        <taxon>Winogradskyella</taxon>
    </lineage>
</organism>
<comment type="caution">
    <text evidence="1">The sequence shown here is derived from an EMBL/GenBank/DDBJ whole genome shotgun (WGS) entry which is preliminary data.</text>
</comment>
<sequence length="209" mass="23728">MTKNLVIVFVKNTKLGSVKTRLAKTIGDFAALEVYKALLKVTQNAISELDADTHIYFSKEIDTNTWTNHKKQLQQGKDLGERMLNAFKDGFNSGYKNIILIGSDLPDISSFHIENGFKSLQKSKVVFGPAEDGGYYLVGMSNLVKDIFCNKPWSQPSLLEETLQELHTLNVSISKLETLNDIDTYEDLIASDFYKNNQQLQEKIRQFHD</sequence>
<dbReference type="NCBIfam" id="TIGR04282">
    <property type="entry name" value="glyco_like_cofC"/>
    <property type="match status" value="1"/>
</dbReference>
<dbReference type="SUPFAM" id="SSF53448">
    <property type="entry name" value="Nucleotide-diphospho-sugar transferases"/>
    <property type="match status" value="1"/>
</dbReference>
<dbReference type="EMBL" id="JARSBN010000001">
    <property type="protein sequence ID" value="MDG4714856.1"/>
    <property type="molecule type" value="Genomic_DNA"/>
</dbReference>